<gene>
    <name evidence="1" type="ORF">RY831_21435</name>
</gene>
<name>A0ABU6JEN0_9BURK</name>
<accession>A0ABU6JEN0</accession>
<sequence length="111" mass="11891">MASEQFQSCIEACYACAATCDNCAASCLQEEDVKMMARCIALDIDCAQICRLAAAYMARGSEMSTSLCQLCAEVCEACGNECAKHQMGHCQACAQACLRCAEECRRMSTAA</sequence>
<dbReference type="Pfam" id="PF03860">
    <property type="entry name" value="Csp"/>
    <property type="match status" value="1"/>
</dbReference>
<dbReference type="EMBL" id="JAWIIV010000021">
    <property type="protein sequence ID" value="MEC4721735.1"/>
    <property type="molecule type" value="Genomic_DNA"/>
</dbReference>
<organism evidence="1 2">
    <name type="scientific">Noviherbaspirillum album</name>
    <dbReference type="NCBI Taxonomy" id="3080276"/>
    <lineage>
        <taxon>Bacteria</taxon>
        <taxon>Pseudomonadati</taxon>
        <taxon>Pseudomonadota</taxon>
        <taxon>Betaproteobacteria</taxon>
        <taxon>Burkholderiales</taxon>
        <taxon>Oxalobacteraceae</taxon>
        <taxon>Noviherbaspirillum</taxon>
    </lineage>
</organism>
<dbReference type="InterPro" id="IPR044543">
    <property type="entry name" value="YHJQ-like"/>
</dbReference>
<dbReference type="PANTHER" id="PTHR37310:SF1">
    <property type="entry name" value="CYTOPLASMIC PROTEIN"/>
    <property type="match status" value="1"/>
</dbReference>
<keyword evidence="2" id="KW-1185">Reference proteome</keyword>
<dbReference type="RefSeq" id="WP_326508422.1">
    <property type="nucleotide sequence ID" value="NZ_JAWIIV010000021.1"/>
</dbReference>
<proteinExistence type="predicted"/>
<dbReference type="Proteomes" id="UP001352263">
    <property type="component" value="Unassembled WGS sequence"/>
</dbReference>
<reference evidence="1 2" key="1">
    <citation type="submission" date="2023-10" db="EMBL/GenBank/DDBJ databases">
        <title>Noviherbaspirillum sp. CPCC 100848 genome assembly.</title>
        <authorList>
            <person name="Li X.Y."/>
            <person name="Fang X.M."/>
        </authorList>
    </citation>
    <scope>NUCLEOTIDE SEQUENCE [LARGE SCALE GENOMIC DNA]</scope>
    <source>
        <strain evidence="1 2">CPCC 100848</strain>
    </source>
</reference>
<evidence type="ECO:0000313" key="2">
    <source>
        <dbReference type="Proteomes" id="UP001352263"/>
    </source>
</evidence>
<dbReference type="Gene3D" id="1.20.1270.360">
    <property type="match status" value="1"/>
</dbReference>
<dbReference type="CDD" id="cd08026">
    <property type="entry name" value="DUF326"/>
    <property type="match status" value="1"/>
</dbReference>
<comment type="caution">
    <text evidence="1">The sequence shown here is derived from an EMBL/GenBank/DDBJ whole genome shotgun (WGS) entry which is preliminary data.</text>
</comment>
<dbReference type="PANTHER" id="PTHR37310">
    <property type="entry name" value="CYTOPLASMIC PROTEIN-RELATED"/>
    <property type="match status" value="1"/>
</dbReference>
<protein>
    <submittedName>
        <fullName evidence="1">Four-helix bundle copper-binding protein</fullName>
    </submittedName>
</protein>
<evidence type="ECO:0000313" key="1">
    <source>
        <dbReference type="EMBL" id="MEC4721735.1"/>
    </source>
</evidence>
<dbReference type="InterPro" id="IPR005560">
    <property type="entry name" value="Csp_YhjQ"/>
</dbReference>